<proteinExistence type="predicted"/>
<dbReference type="EMBL" id="BTRK01000006">
    <property type="protein sequence ID" value="GMR58727.1"/>
    <property type="molecule type" value="Genomic_DNA"/>
</dbReference>
<dbReference type="AlphaFoldDB" id="A0AAN5D9X7"/>
<feature type="non-terminal residue" evidence="1">
    <location>
        <position position="1"/>
    </location>
</feature>
<evidence type="ECO:0000313" key="1">
    <source>
        <dbReference type="EMBL" id="GMR58727.1"/>
    </source>
</evidence>
<dbReference type="Proteomes" id="UP001328107">
    <property type="component" value="Unassembled WGS sequence"/>
</dbReference>
<name>A0AAN5D9X7_9BILA</name>
<keyword evidence="2" id="KW-1185">Reference proteome</keyword>
<comment type="caution">
    <text evidence="1">The sequence shown here is derived from an EMBL/GenBank/DDBJ whole genome shotgun (WGS) entry which is preliminary data.</text>
</comment>
<organism evidence="1 2">
    <name type="scientific">Pristionchus mayeri</name>
    <dbReference type="NCBI Taxonomy" id="1317129"/>
    <lineage>
        <taxon>Eukaryota</taxon>
        <taxon>Metazoa</taxon>
        <taxon>Ecdysozoa</taxon>
        <taxon>Nematoda</taxon>
        <taxon>Chromadorea</taxon>
        <taxon>Rhabditida</taxon>
        <taxon>Rhabditina</taxon>
        <taxon>Diplogasteromorpha</taxon>
        <taxon>Diplogasteroidea</taxon>
        <taxon>Neodiplogasteridae</taxon>
        <taxon>Pristionchus</taxon>
    </lineage>
</organism>
<protein>
    <submittedName>
        <fullName evidence="1">Uncharacterized protein</fullName>
    </submittedName>
</protein>
<accession>A0AAN5D9X7</accession>
<sequence>SAIWEWAISVGWNAPRGSPWIEIESEIDRINLCFEHIPPLLNTPGTLSSTVHPASLPVFRMSELSRERTLRSANAMSAVRILCISAQLASISPRSFREKSK</sequence>
<reference evidence="2" key="1">
    <citation type="submission" date="2022-10" db="EMBL/GenBank/DDBJ databases">
        <title>Genome assembly of Pristionchus species.</title>
        <authorList>
            <person name="Yoshida K."/>
            <person name="Sommer R.J."/>
        </authorList>
    </citation>
    <scope>NUCLEOTIDE SEQUENCE [LARGE SCALE GENOMIC DNA]</scope>
    <source>
        <strain evidence="2">RS5460</strain>
    </source>
</reference>
<gene>
    <name evidence="1" type="ORF">PMAYCL1PPCAC_28922</name>
</gene>
<evidence type="ECO:0000313" key="2">
    <source>
        <dbReference type="Proteomes" id="UP001328107"/>
    </source>
</evidence>